<proteinExistence type="predicted"/>
<organism evidence="2 3">
    <name type="scientific">Streptomyces violaceolatus</name>
    <dbReference type="NCBI Taxonomy" id="67378"/>
    <lineage>
        <taxon>Bacteria</taxon>
        <taxon>Bacillati</taxon>
        <taxon>Actinomycetota</taxon>
        <taxon>Actinomycetes</taxon>
        <taxon>Kitasatosporales</taxon>
        <taxon>Streptomycetaceae</taxon>
        <taxon>Streptomyces</taxon>
        <taxon>Streptomyces violaceoruber group</taxon>
    </lineage>
</organism>
<dbReference type="Proteomes" id="UP001499989">
    <property type="component" value="Unassembled WGS sequence"/>
</dbReference>
<feature type="region of interest" description="Disordered" evidence="1">
    <location>
        <begin position="1"/>
        <end position="78"/>
    </location>
</feature>
<protein>
    <submittedName>
        <fullName evidence="2">Uncharacterized protein</fullName>
    </submittedName>
</protein>
<comment type="caution">
    <text evidence="2">The sequence shown here is derived from an EMBL/GenBank/DDBJ whole genome shotgun (WGS) entry which is preliminary data.</text>
</comment>
<feature type="compositionally biased region" description="Polar residues" evidence="1">
    <location>
        <begin position="23"/>
        <end position="32"/>
    </location>
</feature>
<reference evidence="2 3" key="1">
    <citation type="journal article" date="2019" name="Int. J. Syst. Evol. Microbiol.">
        <title>The Global Catalogue of Microorganisms (GCM) 10K type strain sequencing project: providing services to taxonomists for standard genome sequencing and annotation.</title>
        <authorList>
            <consortium name="The Broad Institute Genomics Platform"/>
            <consortium name="The Broad Institute Genome Sequencing Center for Infectious Disease"/>
            <person name="Wu L."/>
            <person name="Ma J."/>
        </authorList>
    </citation>
    <scope>NUCLEOTIDE SEQUENCE [LARGE SCALE GENOMIC DNA]</scope>
    <source>
        <strain evidence="2 3">JCM 4531</strain>
    </source>
</reference>
<sequence>MRAESGGQQPWKRSGAPARITRQYGSTGSTGSKRQEPVRRVWAAGHSGIGRPLREGHSGVWRSDAGHEDARERRTVPE</sequence>
<name>A0ABN3THB2_9ACTN</name>
<evidence type="ECO:0000313" key="3">
    <source>
        <dbReference type="Proteomes" id="UP001499989"/>
    </source>
</evidence>
<dbReference type="EMBL" id="BAAASK010000039">
    <property type="protein sequence ID" value="GAA2703021.1"/>
    <property type="molecule type" value="Genomic_DNA"/>
</dbReference>
<evidence type="ECO:0000256" key="1">
    <source>
        <dbReference type="SAM" id="MobiDB-lite"/>
    </source>
</evidence>
<feature type="compositionally biased region" description="Basic and acidic residues" evidence="1">
    <location>
        <begin position="64"/>
        <end position="78"/>
    </location>
</feature>
<gene>
    <name evidence="2" type="ORF">GCM10010310_74700</name>
</gene>
<accession>A0ABN3THB2</accession>
<keyword evidence="3" id="KW-1185">Reference proteome</keyword>
<evidence type="ECO:0000313" key="2">
    <source>
        <dbReference type="EMBL" id="GAA2703021.1"/>
    </source>
</evidence>